<dbReference type="GO" id="GO:0006508">
    <property type="term" value="P:proteolysis"/>
    <property type="evidence" value="ECO:0007669"/>
    <property type="project" value="InterPro"/>
</dbReference>
<dbReference type="InterPro" id="IPR007863">
    <property type="entry name" value="Peptidase_M16_C"/>
</dbReference>
<dbReference type="SUPFAM" id="SSF63411">
    <property type="entry name" value="LuxS/MPP-like metallohydrolase"/>
    <property type="match status" value="2"/>
</dbReference>
<reference evidence="5 6" key="1">
    <citation type="submission" date="2016-10" db="EMBL/GenBank/DDBJ databases">
        <title>Actinomyces aegypiusis sp. nov., isolated from the Aegypius monachus in Qinghai Tibet Plateau China.</title>
        <authorList>
            <person name="Wang Y."/>
        </authorList>
    </citation>
    <scope>NUCLEOTIDE SEQUENCE [LARGE SCALE GENOMIC DNA]</scope>
    <source>
        <strain evidence="5 6">VUL4_3</strain>
    </source>
</reference>
<feature type="domain" description="Peptidase M16 C-terminal" evidence="4">
    <location>
        <begin position="188"/>
        <end position="366"/>
    </location>
</feature>
<evidence type="ECO:0000313" key="5">
    <source>
        <dbReference type="EMBL" id="AOZ73494.1"/>
    </source>
</evidence>
<evidence type="ECO:0000256" key="2">
    <source>
        <dbReference type="RuleBase" id="RU004447"/>
    </source>
</evidence>
<dbReference type="EMBL" id="CP017812">
    <property type="protein sequence ID" value="AOZ73494.1"/>
    <property type="molecule type" value="Genomic_DNA"/>
</dbReference>
<organism evidence="5 6">
    <name type="scientific">Boudabousia tangfeifanii</name>
    <dbReference type="NCBI Taxonomy" id="1912795"/>
    <lineage>
        <taxon>Bacteria</taxon>
        <taxon>Bacillati</taxon>
        <taxon>Actinomycetota</taxon>
        <taxon>Actinomycetes</taxon>
        <taxon>Actinomycetales</taxon>
        <taxon>Actinomycetaceae</taxon>
        <taxon>Boudabousia</taxon>
    </lineage>
</organism>
<name>A0A1D9MMH8_9ACTO</name>
<proteinExistence type="inferred from homology"/>
<gene>
    <name evidence="5" type="ORF">BK816_05860</name>
</gene>
<dbReference type="Pfam" id="PF00675">
    <property type="entry name" value="Peptidase_M16"/>
    <property type="match status" value="1"/>
</dbReference>
<comment type="similarity">
    <text evidence="1 2">Belongs to the peptidase M16 family.</text>
</comment>
<dbReference type="PROSITE" id="PS00143">
    <property type="entry name" value="INSULINASE"/>
    <property type="match status" value="1"/>
</dbReference>
<accession>A0A1D9MMH8</accession>
<protein>
    <recommendedName>
        <fullName evidence="7">Peptidase M16</fullName>
    </recommendedName>
</protein>
<sequence length="439" mass="47595">MDLPALPANDPAAFVQLDEDGSTITRSVLPGGVRVISQQVPATRSVAIGLWLPVGSRDETDGHYGSTHFLEHLLFKGTKTRTALQIASAFDQVGGQTNAATSKDYTNYHARVLAEDLPMAIEILIDQVTSSILDADQMKLERGVILEELAAAEDDPTDILFERYSAIAYAGSPLARPVGGTKDTVNAVTREAIWEHYQRTYQSPNLIVSVAGAVEHEQLVKLVGEALAKGGWDTTSLVAPNPPRPVGAIPDLVAARDHFTKTVEQAQIAVGTRSLALADERKPTMMVLASILGSGMSSRLFQEIREKRGLAYTTFAFDHSYTEAGSFGMYAGTKAENLGSVETLMLQEWEKLATEGPTQEEIDRIVGQSRGALALGMEDNYARMYRLGRSEVSLGHLERLSDQLERISQVTVDGVKDLAAELYARPRLVATVSSQPIAD</sequence>
<evidence type="ECO:0000256" key="1">
    <source>
        <dbReference type="ARBA" id="ARBA00007261"/>
    </source>
</evidence>
<dbReference type="Proteomes" id="UP000176288">
    <property type="component" value="Chromosome"/>
</dbReference>
<evidence type="ECO:0000259" key="4">
    <source>
        <dbReference type="Pfam" id="PF05193"/>
    </source>
</evidence>
<dbReference type="InterPro" id="IPR050361">
    <property type="entry name" value="MPP/UQCRC_Complex"/>
</dbReference>
<dbReference type="Pfam" id="PF05193">
    <property type="entry name" value="Peptidase_M16_C"/>
    <property type="match status" value="1"/>
</dbReference>
<dbReference type="STRING" id="1912795.BK816_05860"/>
<dbReference type="AlphaFoldDB" id="A0A1D9MMH8"/>
<dbReference type="InterPro" id="IPR001431">
    <property type="entry name" value="Pept_M16_Zn_BS"/>
</dbReference>
<dbReference type="InterPro" id="IPR011249">
    <property type="entry name" value="Metalloenz_LuxS/M16"/>
</dbReference>
<dbReference type="GO" id="GO:0004222">
    <property type="term" value="F:metalloendopeptidase activity"/>
    <property type="evidence" value="ECO:0007669"/>
    <property type="project" value="InterPro"/>
</dbReference>
<dbReference type="InterPro" id="IPR011765">
    <property type="entry name" value="Pept_M16_N"/>
</dbReference>
<dbReference type="Gene3D" id="3.30.830.10">
    <property type="entry name" value="Metalloenzyme, LuxS/M16 peptidase-like"/>
    <property type="match status" value="2"/>
</dbReference>
<keyword evidence="6" id="KW-1185">Reference proteome</keyword>
<dbReference type="GO" id="GO:0046872">
    <property type="term" value="F:metal ion binding"/>
    <property type="evidence" value="ECO:0007669"/>
    <property type="project" value="InterPro"/>
</dbReference>
<evidence type="ECO:0008006" key="7">
    <source>
        <dbReference type="Google" id="ProtNLM"/>
    </source>
</evidence>
<dbReference type="PANTHER" id="PTHR11851:SF49">
    <property type="entry name" value="MITOCHONDRIAL-PROCESSING PEPTIDASE SUBUNIT ALPHA"/>
    <property type="match status" value="1"/>
</dbReference>
<evidence type="ECO:0000259" key="3">
    <source>
        <dbReference type="Pfam" id="PF00675"/>
    </source>
</evidence>
<feature type="domain" description="Peptidase M16 N-terminal" evidence="3">
    <location>
        <begin position="34"/>
        <end position="181"/>
    </location>
</feature>
<evidence type="ECO:0000313" key="6">
    <source>
        <dbReference type="Proteomes" id="UP000176288"/>
    </source>
</evidence>
<dbReference type="PANTHER" id="PTHR11851">
    <property type="entry name" value="METALLOPROTEASE"/>
    <property type="match status" value="1"/>
</dbReference>
<dbReference type="KEGG" id="avu:BK816_05860"/>